<reference evidence="3" key="1">
    <citation type="journal article" date="2019" name="Int. J. Syst. Evol. Microbiol.">
        <title>The Global Catalogue of Microorganisms (GCM) 10K type strain sequencing project: providing services to taxonomists for standard genome sequencing and annotation.</title>
        <authorList>
            <consortium name="The Broad Institute Genomics Platform"/>
            <consortium name="The Broad Institute Genome Sequencing Center for Infectious Disease"/>
            <person name="Wu L."/>
            <person name="Ma J."/>
        </authorList>
    </citation>
    <scope>NUCLEOTIDE SEQUENCE [LARGE SCALE GENOMIC DNA]</scope>
    <source>
        <strain evidence="3">JCM 12762</strain>
    </source>
</reference>
<gene>
    <name evidence="2" type="ORF">GCM10009655_20820</name>
</gene>
<keyword evidence="3" id="KW-1185">Reference proteome</keyword>
<dbReference type="Proteomes" id="UP001500943">
    <property type="component" value="Unassembled WGS sequence"/>
</dbReference>
<sequence length="222" mass="22608">MVTGVLFGVHDTAGSLQSNAHTGRENGTMALRLRVLPAVIALSASALLLTACVQGEPDPTGPNPTRTIDPSSTPSIEPEPTSVATNDPEATAVDLACADLISPQAMYDFNPNFLLLNSFTPPAGSSAATALASKGVACRWENSTSGVTIDVSVAKPAPSKLDGFKSNAGSPADGFDGYFAVASGTGTAQVFSGAYWATLSSKAFFEAADALDLVADVRAALK</sequence>
<proteinExistence type="predicted"/>
<evidence type="ECO:0000256" key="1">
    <source>
        <dbReference type="SAM" id="MobiDB-lite"/>
    </source>
</evidence>
<accession>A0ABP4GHZ6</accession>
<name>A0ABP4GHZ6_9MICO</name>
<feature type="compositionally biased region" description="Low complexity" evidence="1">
    <location>
        <begin position="70"/>
        <end position="82"/>
    </location>
</feature>
<evidence type="ECO:0000313" key="2">
    <source>
        <dbReference type="EMBL" id="GAA1221084.1"/>
    </source>
</evidence>
<comment type="caution">
    <text evidence="2">The sequence shown here is derived from an EMBL/GenBank/DDBJ whole genome shotgun (WGS) entry which is preliminary data.</text>
</comment>
<evidence type="ECO:0000313" key="3">
    <source>
        <dbReference type="Proteomes" id="UP001500943"/>
    </source>
</evidence>
<organism evidence="2 3">
    <name type="scientific">Rhodoglobus aureus</name>
    <dbReference type="NCBI Taxonomy" id="191497"/>
    <lineage>
        <taxon>Bacteria</taxon>
        <taxon>Bacillati</taxon>
        <taxon>Actinomycetota</taxon>
        <taxon>Actinomycetes</taxon>
        <taxon>Micrococcales</taxon>
        <taxon>Microbacteriaceae</taxon>
        <taxon>Rhodoglobus</taxon>
    </lineage>
</organism>
<dbReference type="EMBL" id="BAAAKW010000033">
    <property type="protein sequence ID" value="GAA1221084.1"/>
    <property type="molecule type" value="Genomic_DNA"/>
</dbReference>
<feature type="region of interest" description="Disordered" evidence="1">
    <location>
        <begin position="55"/>
        <end position="87"/>
    </location>
</feature>
<evidence type="ECO:0008006" key="4">
    <source>
        <dbReference type="Google" id="ProtNLM"/>
    </source>
</evidence>
<protein>
    <recommendedName>
        <fullName evidence="4">Arginyl-tRNA synthetase</fullName>
    </recommendedName>
</protein>